<evidence type="ECO:0000313" key="3">
    <source>
        <dbReference type="Proteomes" id="UP000256321"/>
    </source>
</evidence>
<dbReference type="AlphaFoldDB" id="A0A3D8HD17"/>
<evidence type="ECO:0000313" key="4">
    <source>
        <dbReference type="Proteomes" id="UP000629596"/>
    </source>
</evidence>
<evidence type="ECO:0000313" key="1">
    <source>
        <dbReference type="EMBL" id="MBC8602413.1"/>
    </source>
</evidence>
<dbReference type="EMBL" id="QREV01000028">
    <property type="protein sequence ID" value="RDU48828.1"/>
    <property type="molecule type" value="Genomic_DNA"/>
</dbReference>
<dbReference type="RefSeq" id="WP_115499922.1">
    <property type="nucleotide sequence ID" value="NZ_JACRTI010000028.1"/>
</dbReference>
<sequence>MITIDSKALEDLINIYRAELLEVGYDTSIITDDHQLLITYYTIKKRLIPQCSRQVHYANNFVCPFQLQNGLDLLKDKFERGIDVRPHLSKTIERIDKEDKLLYSWNIHHFHLGEAVTSDGFIQRTGDVLFAILTPNDVYFLCIMGHDNWSNIELVQIIHDNWPQLISNFKVEGEFAIKFDSQDIKELRKAGLNVGITMRDGTSYLPMGMGFALTGQSAQAVMDSNHEFHRIKRLEQDIQNESETLFEHCSSQLMNRFRQNGIELRIHQAIHALVAYDSKTGQNIAVVPHYTLQEENI</sequence>
<organism evidence="2 3">
    <name type="scientific">Parabacteroides acidifaciens</name>
    <dbReference type="NCBI Taxonomy" id="2290935"/>
    <lineage>
        <taxon>Bacteria</taxon>
        <taxon>Pseudomonadati</taxon>
        <taxon>Bacteroidota</taxon>
        <taxon>Bacteroidia</taxon>
        <taxon>Bacteroidales</taxon>
        <taxon>Tannerellaceae</taxon>
        <taxon>Parabacteroides</taxon>
    </lineage>
</organism>
<dbReference type="Proteomes" id="UP000629596">
    <property type="component" value="Unassembled WGS sequence"/>
</dbReference>
<dbReference type="EMBL" id="JACRTI010000028">
    <property type="protein sequence ID" value="MBC8602413.1"/>
    <property type="molecule type" value="Genomic_DNA"/>
</dbReference>
<accession>A0A3D8HD17</accession>
<evidence type="ECO:0000313" key="2">
    <source>
        <dbReference type="EMBL" id="RDU48828.1"/>
    </source>
</evidence>
<comment type="caution">
    <text evidence="2">The sequence shown here is derived from an EMBL/GenBank/DDBJ whole genome shotgun (WGS) entry which is preliminary data.</text>
</comment>
<reference evidence="1 4" key="2">
    <citation type="submission" date="2020-08" db="EMBL/GenBank/DDBJ databases">
        <title>Genome public.</title>
        <authorList>
            <person name="Liu C."/>
            <person name="Sun Q."/>
        </authorList>
    </citation>
    <scope>NUCLEOTIDE SEQUENCE [LARGE SCALE GENOMIC DNA]</scope>
    <source>
        <strain evidence="1 4">426_9</strain>
    </source>
</reference>
<protein>
    <submittedName>
        <fullName evidence="2">Uncharacterized protein</fullName>
    </submittedName>
</protein>
<proteinExistence type="predicted"/>
<reference evidence="2 3" key="1">
    <citation type="submission" date="2018-07" db="EMBL/GenBank/DDBJ databases">
        <title>Parabacteroides acidifaciens nov. sp., isolated from human feces.</title>
        <authorList>
            <person name="Wang Y.J."/>
        </authorList>
    </citation>
    <scope>NUCLEOTIDE SEQUENCE [LARGE SCALE GENOMIC DNA]</scope>
    <source>
        <strain evidence="2 3">426-9</strain>
    </source>
</reference>
<gene>
    <name evidence="2" type="ORF">DWU89_12205</name>
    <name evidence="1" type="ORF">H8784_11900</name>
</gene>
<keyword evidence="4" id="KW-1185">Reference proteome</keyword>
<name>A0A3D8HD17_9BACT</name>
<dbReference type="Proteomes" id="UP000256321">
    <property type="component" value="Unassembled WGS sequence"/>
</dbReference>